<sequence length="161" mass="17399">MASGRDADSDGVNGRTADCQSPMDTTYDDGVSQGPKGQRHLAFPNHAHLGCSSANEGQGQIRPVYGVSESSRASSDRQEKDFSNEPGTSPVEWQSLVRNLLAFSPPKAGIRKEKGATKQNIPAPKDHSQKPGRIGTSTWGKWEICHRERSLKPVPTFTAPS</sequence>
<comment type="caution">
    <text evidence="2">The sequence shown here is derived from an EMBL/GenBank/DDBJ whole genome shotgun (WGS) entry which is preliminary data.</text>
</comment>
<dbReference type="GeneID" id="85394081"/>
<feature type="region of interest" description="Disordered" evidence="1">
    <location>
        <begin position="1"/>
        <end position="139"/>
    </location>
</feature>
<name>A0AAD9CYT1_GLOAC</name>
<protein>
    <submittedName>
        <fullName evidence="2">Uncharacterized protein</fullName>
    </submittedName>
</protein>
<accession>A0AAD9CYT1</accession>
<proteinExistence type="predicted"/>
<dbReference type="RefSeq" id="XP_060368869.1">
    <property type="nucleotide sequence ID" value="XM_060510182.1"/>
</dbReference>
<dbReference type="EMBL" id="JAHMHS010000015">
    <property type="protein sequence ID" value="KAK1728814.1"/>
    <property type="molecule type" value="Genomic_DNA"/>
</dbReference>
<evidence type="ECO:0000313" key="3">
    <source>
        <dbReference type="Proteomes" id="UP001244207"/>
    </source>
</evidence>
<feature type="compositionally biased region" description="Basic and acidic residues" evidence="1">
    <location>
        <begin position="74"/>
        <end position="83"/>
    </location>
</feature>
<dbReference type="AlphaFoldDB" id="A0AAD9CYT1"/>
<gene>
    <name evidence="2" type="ORF">BDZ83DRAFT_648467</name>
</gene>
<organism evidence="2 3">
    <name type="scientific">Glomerella acutata</name>
    <name type="common">Colletotrichum acutatum</name>
    <dbReference type="NCBI Taxonomy" id="27357"/>
    <lineage>
        <taxon>Eukaryota</taxon>
        <taxon>Fungi</taxon>
        <taxon>Dikarya</taxon>
        <taxon>Ascomycota</taxon>
        <taxon>Pezizomycotina</taxon>
        <taxon>Sordariomycetes</taxon>
        <taxon>Hypocreomycetidae</taxon>
        <taxon>Glomerellales</taxon>
        <taxon>Glomerellaceae</taxon>
        <taxon>Colletotrichum</taxon>
        <taxon>Colletotrichum acutatum species complex</taxon>
    </lineage>
</organism>
<dbReference type="Proteomes" id="UP001244207">
    <property type="component" value="Unassembled WGS sequence"/>
</dbReference>
<keyword evidence="3" id="KW-1185">Reference proteome</keyword>
<evidence type="ECO:0000256" key="1">
    <source>
        <dbReference type="SAM" id="MobiDB-lite"/>
    </source>
</evidence>
<evidence type="ECO:0000313" key="2">
    <source>
        <dbReference type="EMBL" id="KAK1728814.1"/>
    </source>
</evidence>
<reference evidence="2" key="1">
    <citation type="submission" date="2021-12" db="EMBL/GenBank/DDBJ databases">
        <title>Comparative genomics, transcriptomics and evolutionary studies reveal genomic signatures of adaptation to plant cell wall in hemibiotrophic fungi.</title>
        <authorList>
            <consortium name="DOE Joint Genome Institute"/>
            <person name="Baroncelli R."/>
            <person name="Diaz J.F."/>
            <person name="Benocci T."/>
            <person name="Peng M."/>
            <person name="Battaglia E."/>
            <person name="Haridas S."/>
            <person name="Andreopoulos W."/>
            <person name="Labutti K."/>
            <person name="Pangilinan J."/>
            <person name="Floch G.L."/>
            <person name="Makela M.R."/>
            <person name="Henrissat B."/>
            <person name="Grigoriev I.V."/>
            <person name="Crouch J.A."/>
            <person name="De Vries R.P."/>
            <person name="Sukno S.A."/>
            <person name="Thon M.R."/>
        </authorList>
    </citation>
    <scope>NUCLEOTIDE SEQUENCE</scope>
    <source>
        <strain evidence="2">CBS 112980</strain>
    </source>
</reference>